<dbReference type="OrthoDB" id="27483at2759"/>
<dbReference type="Proteomes" id="UP000325780">
    <property type="component" value="Unassembled WGS sequence"/>
</dbReference>
<protein>
    <recommendedName>
        <fullName evidence="1">Fe2OG dioxygenase domain-containing protein</fullName>
    </recommendedName>
</protein>
<dbReference type="AlphaFoldDB" id="A0A5N6TKX2"/>
<evidence type="ECO:0000313" key="2">
    <source>
        <dbReference type="EMBL" id="KAE8146975.1"/>
    </source>
</evidence>
<accession>A0A5N6TKX2</accession>
<feature type="domain" description="Fe2OG dioxygenase" evidence="1">
    <location>
        <begin position="302"/>
        <end position="403"/>
    </location>
</feature>
<reference evidence="2 3" key="1">
    <citation type="submission" date="2019-04" db="EMBL/GenBank/DDBJ databases">
        <title>Friends and foes A comparative genomics study of 23 Aspergillus species from section Flavi.</title>
        <authorList>
            <consortium name="DOE Joint Genome Institute"/>
            <person name="Kjaerbolling I."/>
            <person name="Vesth T."/>
            <person name="Frisvad J.C."/>
            <person name="Nybo J.L."/>
            <person name="Theobald S."/>
            <person name="Kildgaard S."/>
            <person name="Isbrandt T."/>
            <person name="Kuo A."/>
            <person name="Sato A."/>
            <person name="Lyhne E.K."/>
            <person name="Kogle M.E."/>
            <person name="Wiebenga A."/>
            <person name="Kun R.S."/>
            <person name="Lubbers R.J."/>
            <person name="Makela M.R."/>
            <person name="Barry K."/>
            <person name="Chovatia M."/>
            <person name="Clum A."/>
            <person name="Daum C."/>
            <person name="Haridas S."/>
            <person name="He G."/>
            <person name="LaButti K."/>
            <person name="Lipzen A."/>
            <person name="Mondo S."/>
            <person name="Riley R."/>
            <person name="Salamov A."/>
            <person name="Simmons B.A."/>
            <person name="Magnuson J.K."/>
            <person name="Henrissat B."/>
            <person name="Mortensen U.H."/>
            <person name="Larsen T.O."/>
            <person name="Devries R.P."/>
            <person name="Grigoriev I.V."/>
            <person name="Machida M."/>
            <person name="Baker S.E."/>
            <person name="Andersen M.R."/>
        </authorList>
    </citation>
    <scope>NUCLEOTIDE SEQUENCE [LARGE SCALE GENOMIC DNA]</scope>
    <source>
        <strain evidence="2 3">IBT 18842</strain>
    </source>
</reference>
<keyword evidence="3" id="KW-1185">Reference proteome</keyword>
<evidence type="ECO:0000259" key="1">
    <source>
        <dbReference type="PROSITE" id="PS51471"/>
    </source>
</evidence>
<dbReference type="PANTHER" id="PTHR33099:SF7">
    <property type="entry name" value="MYND-TYPE DOMAIN-CONTAINING PROTEIN"/>
    <property type="match status" value="1"/>
</dbReference>
<dbReference type="PANTHER" id="PTHR33099">
    <property type="entry name" value="FE2OG DIOXYGENASE DOMAIN-CONTAINING PROTEIN"/>
    <property type="match status" value="1"/>
</dbReference>
<sequence length="678" mass="74714">MSSDEEWSKSTSRNSRSIPVEDYQHNVVELEDEVNQIIEKRSKVDACLDWFVCCVKGAPPKTTSRWWCPDLKSLEDPNLKGFIEELQHNLNRLVPGYLDPEVPVMKNKGVYKRFSERWPVINPGIKPLQDSIPTTLLDTLCEKRLRAVCGSTQGQAPSSTAANQTFADSCRQLKDLIEGERTSASFVCGGSIPIESAQSDTRSTSGPVSIYWSTGETSAQKLVLPTQDSDPAALEQLVARCDPASFGRGQQDILDPSYRKAGKVDPDQFATSFHPADFGIVESIEKVLLAGVGGKGNGGPRKLHAELYKLNIYSGPSGLFRSHVDTPRSTSQVGSLVVCLPAPFRGGNLFVRHQGREIDFDWASASGSAIQWAAFYSDCEHEIKTITEGHRITLTYNLYLVEPEDLLPPIVDPQSLPLFNCLKSQLSFPGFLDEGGVLGIFCSHAYPHTAKIAPAGFPACLKGSDLVLFSIFRSLGIETQVLPVLEKSGKYIPANPDLGLTGRLKDKNYYLHEYGYGSNPLHAYLAEGKNINPKSTGMMPRTANREDYADIDRRWKLMMLTSCVGSMRAAIKFAQKNNIPYKEDSLYATGGAWIGASVHSYRTTDCGGEDVSMDEVIQEVWPAYYLNGIAWLTDPKHEEMAFSQIAYGNEASIATRYSCAAILAVIPPLEQRTILDQA</sequence>
<name>A0A5N6TKX2_ASPAV</name>
<proteinExistence type="predicted"/>
<dbReference type="Gene3D" id="2.60.120.620">
    <property type="entry name" value="q2cbj1_9rhob like domain"/>
    <property type="match status" value="1"/>
</dbReference>
<organism evidence="2 3">
    <name type="scientific">Aspergillus avenaceus</name>
    <dbReference type="NCBI Taxonomy" id="36643"/>
    <lineage>
        <taxon>Eukaryota</taxon>
        <taxon>Fungi</taxon>
        <taxon>Dikarya</taxon>
        <taxon>Ascomycota</taxon>
        <taxon>Pezizomycotina</taxon>
        <taxon>Eurotiomycetes</taxon>
        <taxon>Eurotiomycetidae</taxon>
        <taxon>Eurotiales</taxon>
        <taxon>Aspergillaceae</taxon>
        <taxon>Aspergillus</taxon>
        <taxon>Aspergillus subgen. Circumdati</taxon>
    </lineage>
</organism>
<dbReference type="EMBL" id="ML742232">
    <property type="protein sequence ID" value="KAE8146975.1"/>
    <property type="molecule type" value="Genomic_DNA"/>
</dbReference>
<dbReference type="PROSITE" id="PS51471">
    <property type="entry name" value="FE2OG_OXY"/>
    <property type="match status" value="1"/>
</dbReference>
<dbReference type="InterPro" id="IPR005123">
    <property type="entry name" value="Oxoglu/Fe-dep_dioxygenase_dom"/>
</dbReference>
<evidence type="ECO:0000313" key="3">
    <source>
        <dbReference type="Proteomes" id="UP000325780"/>
    </source>
</evidence>
<gene>
    <name evidence="2" type="ORF">BDV25DRAFT_42831</name>
</gene>